<reference evidence="1" key="1">
    <citation type="submission" date="2024-05" db="EMBL/GenBank/DDBJ databases">
        <title>Isolation and characterization of the novel Burkholderia jumbo bacteriophage Surprise13.</title>
        <authorList>
            <person name="Supina B.S.I."/>
            <person name="Dennis J."/>
        </authorList>
    </citation>
    <scope>NUCLEOTIDE SEQUENCE</scope>
</reference>
<dbReference type="SUPFAM" id="SSF64484">
    <property type="entry name" value="beta and beta-prime subunits of DNA dependent RNA-polymerase"/>
    <property type="match status" value="1"/>
</dbReference>
<gene>
    <name evidence="1" type="ORF">SURPRISE13_233</name>
</gene>
<protein>
    <submittedName>
        <fullName evidence="1">RNA polymerase beta subunit</fullName>
    </submittedName>
</protein>
<name>A0AAU7PFN9_9VIRU</name>
<organism evidence="1">
    <name type="scientific">Burkholderia phage vB_BgluM-SURPRISE13</name>
    <dbReference type="NCBI Taxonomy" id="3159457"/>
    <lineage>
        <taxon>Viruses</taxon>
    </lineage>
</organism>
<evidence type="ECO:0000313" key="1">
    <source>
        <dbReference type="EMBL" id="XBS47549.1"/>
    </source>
</evidence>
<proteinExistence type="predicted"/>
<accession>A0AAU7PFN9</accession>
<sequence>MGTHLEMQNYDELFSQITSDPIIVNKVLDTLETEKSAFDENFFVTYNDTDLLDTIPKCSCGHTIGQHHIDRKGKGTICRKCKTMVQPMLDKPLEPIIWVEAPRGVDALINPQAWRLLSDFFSLSNNSNQKFNIIKYLTNTDYRPNRQHHGRWMDELENRKIVRGLNFFYHNFDWIIGQLCEFPQFSSTRDKKEKLKEMQIFIAMYRDRIFSQHVPIHNKTILVIENTKFGTYMDTTLKTIIDAVRNISGIDSEIKDFSISQKENRASKLSEALSEFGRDYEKNFIAGKPGLVRKHVYATRCWFSFRAVINSLTEPHHHDEIHLPWALAVTTFRLHLMGKLYRRGFGHNDAAYFLNAHTHVHHPLLEELFDELLDESPYELSPTIEASIQDGKLVGKDLGEGAYDARKYPPKRGIPCIFGRNPSMYRTSIQRMFITKIKTNPKIMSISYPIISVAGPNADFDGDQMFGFLTMDNWTTDELRYLAPHFGAWKLSGPRKIGDNMPLPKPIVSSVVNHLYNYTAEARRPDPVRLDRMHKMFNIRTLH</sequence>
<dbReference type="Gene3D" id="2.40.40.20">
    <property type="match status" value="1"/>
</dbReference>
<dbReference type="EMBL" id="PP856017">
    <property type="protein sequence ID" value="XBS47549.1"/>
    <property type="molecule type" value="Genomic_DNA"/>
</dbReference>